<evidence type="ECO:0000259" key="9">
    <source>
        <dbReference type="SMART" id="SM01351"/>
    </source>
</evidence>
<dbReference type="InterPro" id="IPR029463">
    <property type="entry name" value="Lys_MEP"/>
</dbReference>
<dbReference type="SUPFAM" id="SSF55486">
    <property type="entry name" value="Metalloproteases ('zincins'), catalytic domain"/>
    <property type="match status" value="1"/>
</dbReference>
<dbReference type="InterPro" id="IPR034115">
    <property type="entry name" value="M35_peptidyl-Lys"/>
</dbReference>
<evidence type="ECO:0000256" key="4">
    <source>
        <dbReference type="ARBA" id="ARBA00022723"/>
    </source>
</evidence>
<dbReference type="Gene3D" id="2.60.40.2970">
    <property type="match status" value="1"/>
</dbReference>
<evidence type="ECO:0000256" key="1">
    <source>
        <dbReference type="ARBA" id="ARBA00001947"/>
    </source>
</evidence>
<comment type="caution">
    <text evidence="10">The sequence shown here is derived from an EMBL/GenBank/DDBJ whole genome shotgun (WGS) entry which is preliminary data.</text>
</comment>
<dbReference type="PANTHER" id="PTHR37016">
    <property type="match status" value="1"/>
</dbReference>
<feature type="signal peptide" evidence="8">
    <location>
        <begin position="1"/>
        <end position="28"/>
    </location>
</feature>
<organism evidence="10 11">
    <name type="scientific">Hohenbuehelia grisea</name>
    <dbReference type="NCBI Taxonomy" id="104357"/>
    <lineage>
        <taxon>Eukaryota</taxon>
        <taxon>Fungi</taxon>
        <taxon>Dikarya</taxon>
        <taxon>Basidiomycota</taxon>
        <taxon>Agaricomycotina</taxon>
        <taxon>Agaricomycetes</taxon>
        <taxon>Agaricomycetidae</taxon>
        <taxon>Agaricales</taxon>
        <taxon>Pleurotineae</taxon>
        <taxon>Pleurotaceae</taxon>
        <taxon>Hohenbuehelia</taxon>
    </lineage>
</organism>
<dbReference type="EMBL" id="JASNQZ010000011">
    <property type="protein sequence ID" value="KAL0951697.1"/>
    <property type="molecule type" value="Genomic_DNA"/>
</dbReference>
<keyword evidence="3" id="KW-0645">Protease</keyword>
<evidence type="ECO:0000256" key="7">
    <source>
        <dbReference type="ARBA" id="ARBA00023049"/>
    </source>
</evidence>
<dbReference type="PANTHER" id="PTHR37016:SF3">
    <property type="entry name" value="NEUTRAL PROTEASE 2-RELATED"/>
    <property type="match status" value="1"/>
</dbReference>
<proteinExistence type="inferred from homology"/>
<keyword evidence="5" id="KW-0378">Hydrolase</keyword>
<keyword evidence="6" id="KW-0862">Zinc</keyword>
<dbReference type="Proteomes" id="UP001556367">
    <property type="component" value="Unassembled WGS sequence"/>
</dbReference>
<keyword evidence="8" id="KW-0732">Signal</keyword>
<keyword evidence="7" id="KW-0482">Metalloprotease</keyword>
<accession>A0ABR3J7X6</accession>
<dbReference type="Pfam" id="PF14521">
    <property type="entry name" value="Aspzincin_M35"/>
    <property type="match status" value="1"/>
</dbReference>
<evidence type="ECO:0000256" key="3">
    <source>
        <dbReference type="ARBA" id="ARBA00022670"/>
    </source>
</evidence>
<evidence type="ECO:0000313" key="10">
    <source>
        <dbReference type="EMBL" id="KAL0951697.1"/>
    </source>
</evidence>
<comment type="cofactor">
    <cofactor evidence="1">
        <name>Zn(2+)</name>
        <dbReference type="ChEBI" id="CHEBI:29105"/>
    </cofactor>
</comment>
<reference evidence="11" key="1">
    <citation type="submission" date="2024-06" db="EMBL/GenBank/DDBJ databases">
        <title>Multi-omics analyses provide insights into the biosynthesis of the anticancer antibiotic pleurotin in Hohenbuehelia grisea.</title>
        <authorList>
            <person name="Weaver J.A."/>
            <person name="Alberti F."/>
        </authorList>
    </citation>
    <scope>NUCLEOTIDE SEQUENCE [LARGE SCALE GENOMIC DNA]</scope>
    <source>
        <strain evidence="11">T-177</strain>
    </source>
</reference>
<evidence type="ECO:0000256" key="6">
    <source>
        <dbReference type="ARBA" id="ARBA00022833"/>
    </source>
</evidence>
<evidence type="ECO:0000313" key="11">
    <source>
        <dbReference type="Proteomes" id="UP001556367"/>
    </source>
</evidence>
<keyword evidence="11" id="KW-1185">Reference proteome</keyword>
<dbReference type="InterPro" id="IPR024079">
    <property type="entry name" value="MetalloPept_cat_dom_sf"/>
</dbReference>
<protein>
    <recommendedName>
        <fullName evidence="9">Lysine-specific metallo-endopeptidase domain-containing protein</fullName>
    </recommendedName>
</protein>
<sequence>MMFSSSLRSTLTLLVVAALSVSATPTLSLKVSGPQSVNDVGRLRVVATLVNTGDETLKLLNDPRGALSTLPTDTFTITDVSGSTPAFTGVKVKYVPQVAASSNDKKAFTVLAPGQSIAVTHNLATAYNFTRTGEGSYNFEADNLFHYIDNQNNIVPIYADAAAYTARISGRLAVVEPTLFKRARFVGCSSDQQSKLDEAAKVAQTFAAESLAFLEDKKDGSSRYTTWFGTHTSSRRDTVLGHFKKISNNTLAEYTFDCTCKDANTYAYVYPNNFGYVTLCGAFWKAPLEGTDSRAGTIIHESSHFTKNGGTDDHVYGQTKCKDLAIRNPKQAVNNADSHEYFAENNPSLS</sequence>
<gene>
    <name evidence="10" type="ORF">HGRIS_008373</name>
</gene>
<dbReference type="CDD" id="cd11306">
    <property type="entry name" value="M35_peptidyl-Lys"/>
    <property type="match status" value="1"/>
</dbReference>
<evidence type="ECO:0000256" key="2">
    <source>
        <dbReference type="ARBA" id="ARBA00010279"/>
    </source>
</evidence>
<feature type="domain" description="Lysine-specific metallo-endopeptidase" evidence="9">
    <location>
        <begin position="215"/>
        <end position="344"/>
    </location>
</feature>
<dbReference type="SMART" id="SM01351">
    <property type="entry name" value="Aspzincin_M35"/>
    <property type="match status" value="1"/>
</dbReference>
<evidence type="ECO:0000256" key="5">
    <source>
        <dbReference type="ARBA" id="ARBA00022801"/>
    </source>
</evidence>
<dbReference type="InterPro" id="IPR050414">
    <property type="entry name" value="Fungal_M35_metalloproteases"/>
</dbReference>
<dbReference type="Gene3D" id="3.40.390.10">
    <property type="entry name" value="Collagenase (Catalytic Domain)"/>
    <property type="match status" value="1"/>
</dbReference>
<name>A0ABR3J7X6_9AGAR</name>
<feature type="chain" id="PRO_5045794143" description="Lysine-specific metallo-endopeptidase domain-containing protein" evidence="8">
    <location>
        <begin position="29"/>
        <end position="350"/>
    </location>
</feature>
<keyword evidence="4" id="KW-0479">Metal-binding</keyword>
<evidence type="ECO:0000256" key="8">
    <source>
        <dbReference type="SAM" id="SignalP"/>
    </source>
</evidence>
<comment type="similarity">
    <text evidence="2">Belongs to the peptidase M35 family.</text>
</comment>